<dbReference type="AlphaFoldDB" id="A0A433DFJ8"/>
<dbReference type="Pfam" id="PF01738">
    <property type="entry name" value="DLH"/>
    <property type="match status" value="1"/>
</dbReference>
<comment type="caution">
    <text evidence="2">The sequence shown here is derived from an EMBL/GenBank/DDBJ whole genome shotgun (WGS) entry which is preliminary data.</text>
</comment>
<accession>A0A433DFJ8</accession>
<gene>
    <name evidence="2" type="ORF">BC936DRAFT_142075</name>
</gene>
<evidence type="ECO:0000313" key="3">
    <source>
        <dbReference type="Proteomes" id="UP000268093"/>
    </source>
</evidence>
<dbReference type="GO" id="GO:0016787">
    <property type="term" value="F:hydrolase activity"/>
    <property type="evidence" value="ECO:0007669"/>
    <property type="project" value="UniProtKB-KW"/>
</dbReference>
<dbReference type="SUPFAM" id="SSF53474">
    <property type="entry name" value="alpha/beta-Hydrolases"/>
    <property type="match status" value="1"/>
</dbReference>
<dbReference type="InterPro" id="IPR002925">
    <property type="entry name" value="Dienelactn_hydro"/>
</dbReference>
<keyword evidence="3" id="KW-1185">Reference proteome</keyword>
<keyword evidence="2" id="KW-0378">Hydrolase</keyword>
<reference evidence="2 3" key="1">
    <citation type="journal article" date="2018" name="New Phytol.">
        <title>Phylogenomics of Endogonaceae and evolution of mycorrhizas within Mucoromycota.</title>
        <authorList>
            <person name="Chang Y."/>
            <person name="Desiro A."/>
            <person name="Na H."/>
            <person name="Sandor L."/>
            <person name="Lipzen A."/>
            <person name="Clum A."/>
            <person name="Barry K."/>
            <person name="Grigoriev I.V."/>
            <person name="Martin F.M."/>
            <person name="Stajich J.E."/>
            <person name="Smith M.E."/>
            <person name="Bonito G."/>
            <person name="Spatafora J.W."/>
        </authorList>
    </citation>
    <scope>NUCLEOTIDE SEQUENCE [LARGE SCALE GENOMIC DNA]</scope>
    <source>
        <strain evidence="2 3">GMNB39</strain>
    </source>
</reference>
<dbReference type="Proteomes" id="UP000268093">
    <property type="component" value="Unassembled WGS sequence"/>
</dbReference>
<dbReference type="PANTHER" id="PTHR47668:SF1">
    <property type="entry name" value="DIENELACTONE HYDROLASE DOMAIN-CONTAINING PROTEIN-RELATED"/>
    <property type="match status" value="1"/>
</dbReference>
<name>A0A433DFJ8_9FUNG</name>
<dbReference type="EMBL" id="RBNI01002149">
    <property type="protein sequence ID" value="RUP49596.1"/>
    <property type="molecule type" value="Genomic_DNA"/>
</dbReference>
<feature type="domain" description="Dienelactone hydrolase" evidence="1">
    <location>
        <begin position="2"/>
        <end position="191"/>
    </location>
</feature>
<proteinExistence type="predicted"/>
<organism evidence="2 3">
    <name type="scientific">Jimgerdemannia flammicorona</name>
    <dbReference type="NCBI Taxonomy" id="994334"/>
    <lineage>
        <taxon>Eukaryota</taxon>
        <taxon>Fungi</taxon>
        <taxon>Fungi incertae sedis</taxon>
        <taxon>Mucoromycota</taxon>
        <taxon>Mucoromycotina</taxon>
        <taxon>Endogonomycetes</taxon>
        <taxon>Endogonales</taxon>
        <taxon>Endogonaceae</taxon>
        <taxon>Jimgerdemannia</taxon>
    </lineage>
</organism>
<dbReference type="InterPro" id="IPR029058">
    <property type="entry name" value="AB_hydrolase_fold"/>
</dbReference>
<protein>
    <submittedName>
        <fullName evidence="2">Alpha/Beta hydrolase protein</fullName>
    </submittedName>
</protein>
<sequence>MGFHQNTKQFADILANTHGFRVVMPDFFRGNPCTPEKMALGRDKLMEWIGTVGNWDVISPDLAKVKQYLTSSGFQSVGIVGFCWGAKIAITATGKDSWYAGAALIHPSQLILEDAQKAQGPILLLPSKDEADLSEFFDIIKSKPFGAHSYHHRFDDMHHGWVAARGNFTDPLNKQRATEALQLSADFFQQVLKV</sequence>
<evidence type="ECO:0000313" key="2">
    <source>
        <dbReference type="EMBL" id="RUP49596.1"/>
    </source>
</evidence>
<evidence type="ECO:0000259" key="1">
    <source>
        <dbReference type="Pfam" id="PF01738"/>
    </source>
</evidence>
<dbReference type="PANTHER" id="PTHR47668">
    <property type="entry name" value="DIENELACTONE HYDROLASE FAMILY PROTEIN (AFU_ORTHOLOGUE AFUA_6G01940)"/>
    <property type="match status" value="1"/>
</dbReference>
<dbReference type="OrthoDB" id="17560at2759"/>
<dbReference type="Gene3D" id="3.40.50.1820">
    <property type="entry name" value="alpha/beta hydrolase"/>
    <property type="match status" value="1"/>
</dbReference>